<reference evidence="1 2" key="1">
    <citation type="journal article" date="2014" name="PLoS Genet.">
        <title>Phylogenetically driven sequencing of extremely halophilic archaea reveals strategies for static and dynamic osmo-response.</title>
        <authorList>
            <person name="Becker E.A."/>
            <person name="Seitzer P.M."/>
            <person name="Tritt A."/>
            <person name="Larsen D."/>
            <person name="Krusor M."/>
            <person name="Yao A.I."/>
            <person name="Wu D."/>
            <person name="Madern D."/>
            <person name="Eisen J.A."/>
            <person name="Darling A.E."/>
            <person name="Facciotti M.T."/>
        </authorList>
    </citation>
    <scope>NUCLEOTIDE SEQUENCE [LARGE SCALE GENOMIC DNA]</scope>
    <source>
        <strain evidence="1 2">DSM 18795</strain>
    </source>
</reference>
<organism evidence="1 2">
    <name type="scientific">Natronococcus jeotgali DSM 18795</name>
    <dbReference type="NCBI Taxonomy" id="1227498"/>
    <lineage>
        <taxon>Archaea</taxon>
        <taxon>Methanobacteriati</taxon>
        <taxon>Methanobacteriota</taxon>
        <taxon>Stenosarchaea group</taxon>
        <taxon>Halobacteria</taxon>
        <taxon>Halobacteriales</taxon>
        <taxon>Natrialbaceae</taxon>
        <taxon>Natronococcus</taxon>
    </lineage>
</organism>
<sequence>MDETDRRLSEDSKQRSWLIGEYEHTPLITADNTLTLLKKETRIR</sequence>
<comment type="caution">
    <text evidence="1">The sequence shown here is derived from an EMBL/GenBank/DDBJ whole genome shotgun (WGS) entry which is preliminary data.</text>
</comment>
<accession>L9XK07</accession>
<dbReference type="AlphaFoldDB" id="L9XK07"/>
<keyword evidence="2" id="KW-1185">Reference proteome</keyword>
<gene>
    <name evidence="1" type="ORF">C492_08580</name>
</gene>
<evidence type="ECO:0000313" key="2">
    <source>
        <dbReference type="Proteomes" id="UP000011531"/>
    </source>
</evidence>
<dbReference type="Proteomes" id="UP000011531">
    <property type="component" value="Unassembled WGS sequence"/>
</dbReference>
<name>L9XK07_9EURY</name>
<protein>
    <submittedName>
        <fullName evidence="1">Uncharacterized protein</fullName>
    </submittedName>
</protein>
<evidence type="ECO:0000313" key="1">
    <source>
        <dbReference type="EMBL" id="ELY62045.1"/>
    </source>
</evidence>
<proteinExistence type="predicted"/>
<dbReference type="EMBL" id="AOIA01000077">
    <property type="protein sequence ID" value="ELY62045.1"/>
    <property type="molecule type" value="Genomic_DNA"/>
</dbReference>